<dbReference type="RefSeq" id="WP_425550570.1">
    <property type="nucleotide sequence ID" value="NZ_BAABKK010000038.1"/>
</dbReference>
<organism evidence="1 2">
    <name type="scientific">Arthrobacter gyeryongensis</name>
    <dbReference type="NCBI Taxonomy" id="1650592"/>
    <lineage>
        <taxon>Bacteria</taxon>
        <taxon>Bacillati</taxon>
        <taxon>Actinomycetota</taxon>
        <taxon>Actinomycetes</taxon>
        <taxon>Micrococcales</taxon>
        <taxon>Micrococcaceae</taxon>
        <taxon>Arthrobacter</taxon>
    </lineage>
</organism>
<dbReference type="InterPro" id="IPR045384">
    <property type="entry name" value="DUF6527"/>
</dbReference>
<comment type="caution">
    <text evidence="1">The sequence shown here is derived from an EMBL/GenBank/DDBJ whole genome shotgun (WGS) entry which is preliminary data.</text>
</comment>
<evidence type="ECO:0000313" key="2">
    <source>
        <dbReference type="Proteomes" id="UP001500200"/>
    </source>
</evidence>
<sequence length="143" mass="15939">MRTDYFKPCFVEFVPARLDPGILYISLEYATVSHLCPCACGNRVVTPLGPADWQLIFDGSVSLRPSIGNGQIACRSHYFIRGDRVIWALPMTREQTRRAQSRDKAALVAQTAQATDIAVNPPASAWARITSFLRRRFGSSGHR</sequence>
<protein>
    <submittedName>
        <fullName evidence="1">Uncharacterized protein</fullName>
    </submittedName>
</protein>
<name>A0ABP9SS26_9MICC</name>
<gene>
    <name evidence="1" type="ORF">GCM10023346_46780</name>
</gene>
<accession>A0ABP9SS26</accession>
<evidence type="ECO:0000313" key="1">
    <source>
        <dbReference type="EMBL" id="GAA5201733.1"/>
    </source>
</evidence>
<dbReference type="Proteomes" id="UP001500200">
    <property type="component" value="Unassembled WGS sequence"/>
</dbReference>
<dbReference type="EMBL" id="BAABKK010000038">
    <property type="protein sequence ID" value="GAA5201733.1"/>
    <property type="molecule type" value="Genomic_DNA"/>
</dbReference>
<proteinExistence type="predicted"/>
<reference evidence="2" key="1">
    <citation type="journal article" date="2019" name="Int. J. Syst. Evol. Microbiol.">
        <title>The Global Catalogue of Microorganisms (GCM) 10K type strain sequencing project: providing services to taxonomists for standard genome sequencing and annotation.</title>
        <authorList>
            <consortium name="The Broad Institute Genomics Platform"/>
            <consortium name="The Broad Institute Genome Sequencing Center for Infectious Disease"/>
            <person name="Wu L."/>
            <person name="Ma J."/>
        </authorList>
    </citation>
    <scope>NUCLEOTIDE SEQUENCE [LARGE SCALE GENOMIC DNA]</scope>
    <source>
        <strain evidence="2">JCM 18514</strain>
    </source>
</reference>
<dbReference type="Pfam" id="PF20137">
    <property type="entry name" value="BubE"/>
    <property type="match status" value="1"/>
</dbReference>
<keyword evidence="2" id="KW-1185">Reference proteome</keyword>